<dbReference type="SUPFAM" id="SSF103515">
    <property type="entry name" value="Autotransporter"/>
    <property type="match status" value="1"/>
</dbReference>
<dbReference type="SMART" id="SM00869">
    <property type="entry name" value="Autotransporter"/>
    <property type="match status" value="1"/>
</dbReference>
<dbReference type="InterPro" id="IPR036514">
    <property type="entry name" value="SGNH_hydro_sf"/>
</dbReference>
<feature type="chain" id="PRO_5011758255" evidence="5">
    <location>
        <begin position="22"/>
        <end position="657"/>
    </location>
</feature>
<dbReference type="GO" id="GO:0019867">
    <property type="term" value="C:outer membrane"/>
    <property type="evidence" value="ECO:0007669"/>
    <property type="project" value="InterPro"/>
</dbReference>
<evidence type="ECO:0000256" key="5">
    <source>
        <dbReference type="SAM" id="SignalP"/>
    </source>
</evidence>
<feature type="active site" evidence="4">
    <location>
        <position position="288"/>
    </location>
</feature>
<dbReference type="PROSITE" id="PS51208">
    <property type="entry name" value="AUTOTRANSPORTER"/>
    <property type="match status" value="1"/>
</dbReference>
<comment type="similarity">
    <text evidence="1">Belongs to the 'GDSL' lipolytic enzyme family.</text>
</comment>
<dbReference type="NCBIfam" id="TIGR01414">
    <property type="entry name" value="autotrans_barl"/>
    <property type="match status" value="1"/>
</dbReference>
<dbReference type="InterPro" id="IPR006315">
    <property type="entry name" value="OM_autotransptr_brl_dom"/>
</dbReference>
<dbReference type="InterPro" id="IPR036709">
    <property type="entry name" value="Autotransporte_beta_dom_sf"/>
</dbReference>
<dbReference type="Gene3D" id="2.40.128.130">
    <property type="entry name" value="Autotransporter beta-domain"/>
    <property type="match status" value="1"/>
</dbReference>
<dbReference type="SUPFAM" id="SSF52266">
    <property type="entry name" value="SGNH hydrolase"/>
    <property type="match status" value="1"/>
</dbReference>
<dbReference type="Gene3D" id="3.40.50.1110">
    <property type="entry name" value="SGNH hydrolase"/>
    <property type="match status" value="1"/>
</dbReference>
<evidence type="ECO:0000256" key="2">
    <source>
        <dbReference type="ARBA" id="ARBA00022729"/>
    </source>
</evidence>
<evidence type="ECO:0000256" key="1">
    <source>
        <dbReference type="ARBA" id="ARBA00008668"/>
    </source>
</evidence>
<evidence type="ECO:0000256" key="3">
    <source>
        <dbReference type="ARBA" id="ARBA00022801"/>
    </source>
</evidence>
<dbReference type="Proteomes" id="UP000199245">
    <property type="component" value="Unassembled WGS sequence"/>
</dbReference>
<reference evidence="7 8" key="1">
    <citation type="submission" date="2016-10" db="EMBL/GenBank/DDBJ databases">
        <authorList>
            <person name="de Groot N.N."/>
        </authorList>
    </citation>
    <scope>NUCLEOTIDE SEQUENCE [LARGE SCALE GENOMIC DNA]</scope>
    <source>
        <strain evidence="7 8">R5</strain>
    </source>
</reference>
<proteinExistence type="inferred from homology"/>
<evidence type="ECO:0000259" key="6">
    <source>
        <dbReference type="PROSITE" id="PS51208"/>
    </source>
</evidence>
<organism evidence="7 8">
    <name type="scientific">Bradyrhizobium brasilense</name>
    <dbReference type="NCBI Taxonomy" id="1419277"/>
    <lineage>
        <taxon>Bacteria</taxon>
        <taxon>Pseudomonadati</taxon>
        <taxon>Pseudomonadota</taxon>
        <taxon>Alphaproteobacteria</taxon>
        <taxon>Hyphomicrobiales</taxon>
        <taxon>Nitrobacteraceae</taxon>
        <taxon>Bradyrhizobium</taxon>
    </lineage>
</organism>
<dbReference type="AlphaFoldDB" id="A0A1G7ARH8"/>
<feature type="active site" description="Nucleophile" evidence="4">
    <location>
        <position position="33"/>
    </location>
</feature>
<dbReference type="PANTHER" id="PTHR45648">
    <property type="entry name" value="GDSL LIPASE/ACYLHYDROLASE FAMILY PROTEIN (AFU_ORTHOLOGUE AFUA_4G14700)"/>
    <property type="match status" value="1"/>
</dbReference>
<gene>
    <name evidence="7" type="ORF">SAMN05216337_102139</name>
</gene>
<dbReference type="PIRSF" id="PIRSF037375">
    <property type="entry name" value="Autotrns_EstA"/>
    <property type="match status" value="1"/>
</dbReference>
<evidence type="ECO:0000313" key="8">
    <source>
        <dbReference type="Proteomes" id="UP000199245"/>
    </source>
</evidence>
<dbReference type="InterPro" id="IPR051058">
    <property type="entry name" value="GDSL_Est/Lipase"/>
</dbReference>
<dbReference type="Pfam" id="PF03797">
    <property type="entry name" value="Autotransporter"/>
    <property type="match status" value="1"/>
</dbReference>
<feature type="signal peptide" evidence="5">
    <location>
        <begin position="1"/>
        <end position="21"/>
    </location>
</feature>
<keyword evidence="3" id="KW-0378">Hydrolase</keyword>
<accession>A0A1G7ARH8</accession>
<protein>
    <submittedName>
        <fullName evidence="7">Outer membrane lipase/esterase</fullName>
    </submittedName>
</protein>
<dbReference type="Pfam" id="PF00657">
    <property type="entry name" value="Lipase_GDSL"/>
    <property type="match status" value="1"/>
</dbReference>
<dbReference type="InterPro" id="IPR017186">
    <property type="entry name" value="Lipase_autotranspt_EstA"/>
</dbReference>
<dbReference type="InterPro" id="IPR001087">
    <property type="entry name" value="GDSL"/>
</dbReference>
<name>A0A1G7ARH8_9BRAD</name>
<dbReference type="EMBL" id="FMZW01000021">
    <property type="protein sequence ID" value="SDE17504.1"/>
    <property type="molecule type" value="Genomic_DNA"/>
</dbReference>
<keyword evidence="2 5" id="KW-0732">Signal</keyword>
<feature type="active site" evidence="4">
    <location>
        <position position="298"/>
    </location>
</feature>
<dbReference type="GO" id="GO:0016788">
    <property type="term" value="F:hydrolase activity, acting on ester bonds"/>
    <property type="evidence" value="ECO:0007669"/>
    <property type="project" value="InterPro"/>
</dbReference>
<dbReference type="InterPro" id="IPR005546">
    <property type="entry name" value="Autotransporte_beta"/>
</dbReference>
<evidence type="ECO:0000313" key="7">
    <source>
        <dbReference type="EMBL" id="SDE17504.1"/>
    </source>
</evidence>
<evidence type="ECO:0000256" key="4">
    <source>
        <dbReference type="PIRSR" id="PIRSR037375-1"/>
    </source>
</evidence>
<sequence length="657" mass="68302">MRGTRWGLSLALSLMATAASAQNFSRSYFFGDSLTDTGWFLYKPLGGAGFGLAGPGAGTWTTNPDPGWAQIFASKFGGAATPSDTPGVGGNNYAIGGARVVAQGGNVLSTQTQIATYLASTGGIADPNAIYTYWAGSNDLKTTTVANGASPGNIVNPQNVPQLLAVAAQAASQVTQLWNAGARYIVVPNTPALNAAAAAASARPYDPVLVQSRSIYDQALWNNLAAAGVRVIPGDIASIYNYVLANPAPFGITVTSALTPACGNVNSYQCTPANYVAPNANKTHFWADGPGAPDGGGHATGAVQQIVADYLYSLVVAPSEISFLAEAPLKTRFAVINSIQNQIPLSFGQAGTFRGWASGDLSRLKMTSGVNGFPNDPGTPAAVTGGFDYSITSNWLVGAAFSGQTTKQTFSLGGDYRQEEFAVSLYTAYRHDALWIDAIGSWGTLRDTVNRQIPLGTTTQSNLGSTRGSNISFAGEIGYDFGAPSAPPAKTGVSYKAPVAPVASFLLTHGPVAGVILQQVYVDGFTETNPSGAPTALSFGSQTRNSAVTEFGYRASVKFGIWEPYAKLTWDHEFADLNRLVTASLTSIVAPSFSMPGVILGRDWAAATIGTRFRLANNISGYAALTGQLGQNNATTYGGQIGLNVAFDPTGTVVAKY</sequence>
<dbReference type="PANTHER" id="PTHR45648:SF22">
    <property type="entry name" value="GDSL LIPASE_ACYLHYDROLASE FAMILY PROTEIN (AFU_ORTHOLOGUE AFUA_4G14700)"/>
    <property type="match status" value="1"/>
</dbReference>
<feature type="domain" description="Autotransporter" evidence="6">
    <location>
        <begin position="348"/>
        <end position="647"/>
    </location>
</feature>